<dbReference type="PANTHER" id="PTHR46546">
    <property type="entry name" value="SHEWANELLA-LIKE PROTEIN PHOSPHATASE 1"/>
    <property type="match status" value="1"/>
</dbReference>
<name>A0ABV9LUN1_9ALTE</name>
<keyword evidence="3" id="KW-1185">Reference proteome</keyword>
<dbReference type="Gene3D" id="3.60.21.10">
    <property type="match status" value="1"/>
</dbReference>
<dbReference type="InterPro" id="IPR004843">
    <property type="entry name" value="Calcineurin-like_PHP"/>
</dbReference>
<reference evidence="3" key="1">
    <citation type="journal article" date="2019" name="Int. J. Syst. Evol. Microbiol.">
        <title>The Global Catalogue of Microorganisms (GCM) 10K type strain sequencing project: providing services to taxonomists for standard genome sequencing and annotation.</title>
        <authorList>
            <consortium name="The Broad Institute Genomics Platform"/>
            <consortium name="The Broad Institute Genome Sequencing Center for Infectious Disease"/>
            <person name="Wu L."/>
            <person name="Ma J."/>
        </authorList>
    </citation>
    <scope>NUCLEOTIDE SEQUENCE [LARGE SCALE GENOMIC DNA]</scope>
    <source>
        <strain evidence="3">KACC 12507</strain>
    </source>
</reference>
<comment type="caution">
    <text evidence="2">The sequence shown here is derived from an EMBL/GenBank/DDBJ whole genome shotgun (WGS) entry which is preliminary data.</text>
</comment>
<dbReference type="SUPFAM" id="SSF56300">
    <property type="entry name" value="Metallo-dependent phosphatases"/>
    <property type="match status" value="1"/>
</dbReference>
<protein>
    <submittedName>
        <fullName evidence="2">Metallophosphoesterase</fullName>
    </submittedName>
</protein>
<feature type="domain" description="Calcineurin-like phosphoesterase" evidence="1">
    <location>
        <begin position="128"/>
        <end position="353"/>
    </location>
</feature>
<evidence type="ECO:0000313" key="2">
    <source>
        <dbReference type="EMBL" id="MFC4699183.1"/>
    </source>
</evidence>
<organism evidence="2 3">
    <name type="scientific">Glaciecola siphonariae</name>
    <dbReference type="NCBI Taxonomy" id="521012"/>
    <lineage>
        <taxon>Bacteria</taxon>
        <taxon>Pseudomonadati</taxon>
        <taxon>Pseudomonadota</taxon>
        <taxon>Gammaproteobacteria</taxon>
        <taxon>Alteromonadales</taxon>
        <taxon>Alteromonadaceae</taxon>
        <taxon>Glaciecola</taxon>
    </lineage>
</organism>
<dbReference type="Proteomes" id="UP001595897">
    <property type="component" value="Unassembled WGS sequence"/>
</dbReference>
<dbReference type="Pfam" id="PF00149">
    <property type="entry name" value="Metallophos"/>
    <property type="match status" value="1"/>
</dbReference>
<accession>A0ABV9LUN1</accession>
<dbReference type="RefSeq" id="WP_382405936.1">
    <property type="nucleotide sequence ID" value="NZ_JBHSGU010000002.1"/>
</dbReference>
<proteinExistence type="predicted"/>
<evidence type="ECO:0000313" key="3">
    <source>
        <dbReference type="Proteomes" id="UP001595897"/>
    </source>
</evidence>
<evidence type="ECO:0000259" key="1">
    <source>
        <dbReference type="Pfam" id="PF00149"/>
    </source>
</evidence>
<gene>
    <name evidence="2" type="ORF">ACFO4O_03310</name>
</gene>
<dbReference type="InterPro" id="IPR029052">
    <property type="entry name" value="Metallo-depent_PP-like"/>
</dbReference>
<dbReference type="EMBL" id="JBHSGU010000002">
    <property type="protein sequence ID" value="MFC4699183.1"/>
    <property type="molecule type" value="Genomic_DNA"/>
</dbReference>
<dbReference type="PANTHER" id="PTHR46546:SF4">
    <property type="entry name" value="SHEWANELLA-LIKE PROTEIN PHOSPHATASE 1"/>
    <property type="match status" value="1"/>
</dbReference>
<sequence length="403" mass="45225">MLKKFFIIGASLFVLLIITALLVSRLGYGGIKFSNGTYLGYSSNLQQWYFAEYRNMPVGIDGPYVNRQGDHYLVQYVESDADNNNVVINETSSGRVRVRVDNDDKTEFFVNIQPTHSRSKLVFEQPEKLLALSDIEGNFEAFTKLLIANNVIDRQFNWIYGRAHLILLGDMVDRGQNVLPVLWLIYKLEAEARAVGGDVHFVLGNHERYLIDGRMKSAQRKYEGTYSALNTNGEELYSDATEIGRWIRSKPVVVKIGETLFMHAGISPSVLALRPSIETIDTEATENISIGNSIMRNHPDSLLHGAAGILFYRGFADDMSQHSLGPKASEEHVDAVLAHFDVNKIAIGHTLVPTISYDYNQKILRVDVPHSRGVSEALLYDSGDWFKADDLGNIEKIKQIAPQ</sequence>